<protein>
    <recommendedName>
        <fullName evidence="1">Polysaccharide pyruvyl transferase domain-containing protein</fullName>
    </recommendedName>
</protein>
<dbReference type="AlphaFoldDB" id="V6SCR8"/>
<comment type="caution">
    <text evidence="2">The sequence shown here is derived from an EMBL/GenBank/DDBJ whole genome shotgun (WGS) entry which is preliminary data.</text>
</comment>
<name>V6SCR8_9FLAO</name>
<keyword evidence="3" id="KW-1185">Reference proteome</keyword>
<evidence type="ECO:0000259" key="1">
    <source>
        <dbReference type="Pfam" id="PF04230"/>
    </source>
</evidence>
<proteinExistence type="predicted"/>
<dbReference type="Proteomes" id="UP000030149">
    <property type="component" value="Unassembled WGS sequence"/>
</dbReference>
<dbReference type="InterPro" id="IPR007345">
    <property type="entry name" value="Polysacch_pyruvyl_Trfase"/>
</dbReference>
<organism evidence="2 3">
    <name type="scientific">Flavobacterium enshiense DK69</name>
    <dbReference type="NCBI Taxonomy" id="1107311"/>
    <lineage>
        <taxon>Bacteria</taxon>
        <taxon>Pseudomonadati</taxon>
        <taxon>Bacteroidota</taxon>
        <taxon>Flavobacteriia</taxon>
        <taxon>Flavobacteriales</taxon>
        <taxon>Flavobacteriaceae</taxon>
        <taxon>Flavobacterium</taxon>
    </lineage>
</organism>
<sequence>MYYFVGIRLFWWTTNNNGGKDNFGDILSKFLVEKLTNRKIIKVPHPSMRRYKLFLKHYLTIGSILEVANSNSIVWGSGIIRENQFVREAKFLAVRGPRTRSRLLELGYKVPEIYGDPAILLPLYLQKKVEKKYKIGIIPHYINYEEVLASFGNDDRIKIIDLMTDDVERTISEILECENIISSSLHGVIVSQAYSIPSLWVKFSEKLAGDNVKFYDYFESVGITYESEFQINPLHSCYEELLNRIEANRHLLLPDNILLAKRQDSLLKSCPF</sequence>
<gene>
    <name evidence="2" type="ORF">Q767_00890</name>
</gene>
<accession>V6SCR8</accession>
<dbReference type="Pfam" id="PF04230">
    <property type="entry name" value="PS_pyruv_trans"/>
    <property type="match status" value="1"/>
</dbReference>
<evidence type="ECO:0000313" key="3">
    <source>
        <dbReference type="Proteomes" id="UP000030149"/>
    </source>
</evidence>
<dbReference type="PATRIC" id="fig|1107311.3.peg.2115"/>
<evidence type="ECO:0000313" key="2">
    <source>
        <dbReference type="EMBL" id="KGO97192.1"/>
    </source>
</evidence>
<dbReference type="OrthoDB" id="9803627at2"/>
<dbReference type="eggNOG" id="COG2327">
    <property type="taxonomic scope" value="Bacteria"/>
</dbReference>
<dbReference type="STRING" id="1107311.Q767_00890"/>
<reference evidence="2 3" key="2">
    <citation type="journal article" date="2015" name="Stand. Genomic Sci.">
        <title>High quality draft genomic sequence of Flavobacterium enshiense DK69(T) and comparison among Flavobacterium genomes.</title>
        <authorList>
            <person name="Zeng Z."/>
            <person name="Chen C."/>
            <person name="Du H."/>
            <person name="Wang G."/>
            <person name="Li M."/>
        </authorList>
    </citation>
    <scope>NUCLEOTIDE SEQUENCE [LARGE SCALE GENOMIC DNA]</scope>
    <source>
        <strain evidence="2 3">DK69</strain>
    </source>
</reference>
<reference evidence="3" key="1">
    <citation type="submission" date="2013-09" db="EMBL/GenBank/DDBJ databases">
        <authorList>
            <person name="Zeng Z."/>
            <person name="Chen C."/>
        </authorList>
    </citation>
    <scope>NUCLEOTIDE SEQUENCE [LARGE SCALE GENOMIC DNA]</scope>
    <source>
        <strain evidence="3">DK69</strain>
    </source>
</reference>
<feature type="domain" description="Polysaccharide pyruvyl transferase" evidence="1">
    <location>
        <begin position="52"/>
        <end position="201"/>
    </location>
</feature>
<dbReference type="RefSeq" id="WP_023574124.1">
    <property type="nucleotide sequence ID" value="NZ_JRLZ01000001.1"/>
</dbReference>
<dbReference type="EMBL" id="JRLZ01000001">
    <property type="protein sequence ID" value="KGO97192.1"/>
    <property type="molecule type" value="Genomic_DNA"/>
</dbReference>